<sequence length="171" mass="19417">MTSLHNDFHEPWGDHAHHHQRRRIAAVPDLRFEQSYLRSIRPYVRVEPISTEVLSKDEKGKGVAGPEDDHDSSSKIVIRKEEDIRIQWASVLWVTTKDQIISPLLQGALWGIAGYYLQPALATLRSRIGAWWARGDVYGRGGPRTEGKGVAQLRSWVGEIKQGKPLNTFSR</sequence>
<protein>
    <submittedName>
        <fullName evidence="1">Uncharacterized protein</fullName>
    </submittedName>
</protein>
<comment type="caution">
    <text evidence="1">The sequence shown here is derived from an EMBL/GenBank/DDBJ whole genome shotgun (WGS) entry which is preliminary data.</text>
</comment>
<dbReference type="EMBL" id="JASBNA010000041">
    <property type="protein sequence ID" value="KAK7681370.1"/>
    <property type="molecule type" value="Genomic_DNA"/>
</dbReference>
<dbReference type="Pfam" id="PF08589">
    <property type="entry name" value="ATG43"/>
    <property type="match status" value="1"/>
</dbReference>
<gene>
    <name evidence="1" type="ORF">QCA50_015461</name>
</gene>
<evidence type="ECO:0000313" key="2">
    <source>
        <dbReference type="Proteomes" id="UP001385951"/>
    </source>
</evidence>
<name>A0AAW0FXC8_9APHY</name>
<accession>A0AAW0FXC8</accession>
<dbReference type="AlphaFoldDB" id="A0AAW0FXC8"/>
<keyword evidence="2" id="KW-1185">Reference proteome</keyword>
<dbReference type="PANTHER" id="PTHR38699:SF1">
    <property type="entry name" value="MITOPHAGY RECEPTOR ATG43"/>
    <property type="match status" value="1"/>
</dbReference>
<evidence type="ECO:0000313" key="1">
    <source>
        <dbReference type="EMBL" id="KAK7681370.1"/>
    </source>
</evidence>
<dbReference type="Proteomes" id="UP001385951">
    <property type="component" value="Unassembled WGS sequence"/>
</dbReference>
<dbReference type="GO" id="GO:0140580">
    <property type="term" value="F:mitochondrion autophagosome adaptor activity"/>
    <property type="evidence" value="ECO:0007669"/>
    <property type="project" value="InterPro"/>
</dbReference>
<proteinExistence type="predicted"/>
<dbReference type="InterPro" id="IPR013898">
    <property type="entry name" value="Atg43"/>
</dbReference>
<reference evidence="1 2" key="1">
    <citation type="submission" date="2022-09" db="EMBL/GenBank/DDBJ databases">
        <authorList>
            <person name="Palmer J.M."/>
        </authorList>
    </citation>
    <scope>NUCLEOTIDE SEQUENCE [LARGE SCALE GENOMIC DNA]</scope>
    <source>
        <strain evidence="1 2">DSM 7382</strain>
    </source>
</reference>
<dbReference type="GO" id="GO:0000423">
    <property type="term" value="P:mitophagy"/>
    <property type="evidence" value="ECO:0007669"/>
    <property type="project" value="InterPro"/>
</dbReference>
<dbReference type="PANTHER" id="PTHR38699">
    <property type="entry name" value="CHROMOSOME 1, WHOLE GENOME SHOTGUN SEQUENCE"/>
    <property type="match status" value="1"/>
</dbReference>
<organism evidence="1 2">
    <name type="scientific">Cerrena zonata</name>
    <dbReference type="NCBI Taxonomy" id="2478898"/>
    <lineage>
        <taxon>Eukaryota</taxon>
        <taxon>Fungi</taxon>
        <taxon>Dikarya</taxon>
        <taxon>Basidiomycota</taxon>
        <taxon>Agaricomycotina</taxon>
        <taxon>Agaricomycetes</taxon>
        <taxon>Polyporales</taxon>
        <taxon>Cerrenaceae</taxon>
        <taxon>Cerrena</taxon>
    </lineage>
</organism>